<comment type="caution">
    <text evidence="1">The sequence shown here is derived from an EMBL/GenBank/DDBJ whole genome shotgun (WGS) entry which is preliminary data.</text>
</comment>
<accession>A0ABD2NU27</accession>
<evidence type="ECO:0000313" key="1">
    <source>
        <dbReference type="EMBL" id="KAL3282193.1"/>
    </source>
</evidence>
<sequence>MGSTTFQEAFANLGSETYNIEELYAIMESFICRLYGFKKLADINYARIEIFNETYR</sequence>
<evidence type="ECO:0000313" key="2">
    <source>
        <dbReference type="Proteomes" id="UP001516400"/>
    </source>
</evidence>
<feature type="non-terminal residue" evidence="1">
    <location>
        <position position="56"/>
    </location>
</feature>
<protein>
    <submittedName>
        <fullName evidence="1">Uncharacterized protein</fullName>
    </submittedName>
</protein>
<gene>
    <name evidence="1" type="ORF">HHI36_005387</name>
</gene>
<name>A0ABD2NU27_9CUCU</name>
<dbReference type="AlphaFoldDB" id="A0ABD2NU27"/>
<proteinExistence type="predicted"/>
<keyword evidence="2" id="KW-1185">Reference proteome</keyword>
<reference evidence="1 2" key="1">
    <citation type="journal article" date="2021" name="BMC Biol.">
        <title>Horizontally acquired antibacterial genes associated with adaptive radiation of ladybird beetles.</title>
        <authorList>
            <person name="Li H.S."/>
            <person name="Tang X.F."/>
            <person name="Huang Y.H."/>
            <person name="Xu Z.Y."/>
            <person name="Chen M.L."/>
            <person name="Du X.Y."/>
            <person name="Qiu B.Y."/>
            <person name="Chen P.T."/>
            <person name="Zhang W."/>
            <person name="Slipinski A."/>
            <person name="Escalona H.E."/>
            <person name="Waterhouse R.M."/>
            <person name="Zwick A."/>
            <person name="Pang H."/>
        </authorList>
    </citation>
    <scope>NUCLEOTIDE SEQUENCE [LARGE SCALE GENOMIC DNA]</scope>
    <source>
        <strain evidence="1">SYSU2018</strain>
    </source>
</reference>
<dbReference type="EMBL" id="JABFTP020000144">
    <property type="protein sequence ID" value="KAL3282193.1"/>
    <property type="molecule type" value="Genomic_DNA"/>
</dbReference>
<organism evidence="1 2">
    <name type="scientific">Cryptolaemus montrouzieri</name>
    <dbReference type="NCBI Taxonomy" id="559131"/>
    <lineage>
        <taxon>Eukaryota</taxon>
        <taxon>Metazoa</taxon>
        <taxon>Ecdysozoa</taxon>
        <taxon>Arthropoda</taxon>
        <taxon>Hexapoda</taxon>
        <taxon>Insecta</taxon>
        <taxon>Pterygota</taxon>
        <taxon>Neoptera</taxon>
        <taxon>Endopterygota</taxon>
        <taxon>Coleoptera</taxon>
        <taxon>Polyphaga</taxon>
        <taxon>Cucujiformia</taxon>
        <taxon>Coccinelloidea</taxon>
        <taxon>Coccinellidae</taxon>
        <taxon>Scymninae</taxon>
        <taxon>Scymnini</taxon>
        <taxon>Cryptolaemus</taxon>
    </lineage>
</organism>
<dbReference type="Proteomes" id="UP001516400">
    <property type="component" value="Unassembled WGS sequence"/>
</dbReference>